<reference evidence="5 6" key="1">
    <citation type="submission" date="2011-08" db="EMBL/GenBank/DDBJ databases">
        <title>The Genome Sequence of Clostridium hathewayi WAL-18680.</title>
        <authorList>
            <consortium name="The Broad Institute Genome Sequencing Platform"/>
            <person name="Earl A."/>
            <person name="Ward D."/>
            <person name="Feldgarden M."/>
            <person name="Gevers D."/>
            <person name="Finegold S.M."/>
            <person name="Summanen P.H."/>
            <person name="Molitoris D.R."/>
            <person name="Song M."/>
            <person name="Daigneault M."/>
            <person name="Allen-Vercoe E."/>
            <person name="Young S.K."/>
            <person name="Zeng Q."/>
            <person name="Gargeya S."/>
            <person name="Fitzgerald M."/>
            <person name="Haas B."/>
            <person name="Abouelleil A."/>
            <person name="Alvarado L."/>
            <person name="Arachchi H.M."/>
            <person name="Berlin A."/>
            <person name="Brown A."/>
            <person name="Chapman S.B."/>
            <person name="Chen Z."/>
            <person name="Dunbar C."/>
            <person name="Freedman E."/>
            <person name="Gearin G."/>
            <person name="Gellesch M."/>
            <person name="Goldberg J."/>
            <person name="Griggs A."/>
            <person name="Gujja S."/>
            <person name="Heiman D."/>
            <person name="Howarth C."/>
            <person name="Larson L."/>
            <person name="Lui A."/>
            <person name="MacDonald P.J.P."/>
            <person name="Montmayeur A."/>
            <person name="Murphy C."/>
            <person name="Neiman D."/>
            <person name="Pearson M."/>
            <person name="Priest M."/>
            <person name="Roberts A."/>
            <person name="Saif S."/>
            <person name="Shea T."/>
            <person name="Shenoy N."/>
            <person name="Sisk P."/>
            <person name="Stolte C."/>
            <person name="Sykes S."/>
            <person name="Wortman J."/>
            <person name="Nusbaum C."/>
            <person name="Birren B."/>
        </authorList>
    </citation>
    <scope>NUCLEOTIDE SEQUENCE [LARGE SCALE GENOMIC DNA]</scope>
    <source>
        <strain evidence="5 6">WAL-18680</strain>
    </source>
</reference>
<dbReference type="Gene3D" id="1.10.10.10">
    <property type="entry name" value="Winged helix-like DNA-binding domain superfamily/Winged helix DNA-binding domain"/>
    <property type="match status" value="1"/>
</dbReference>
<dbReference type="PATRIC" id="fig|742737.3.peg.363"/>
<dbReference type="PROSITE" id="PS50949">
    <property type="entry name" value="HTH_GNTR"/>
    <property type="match status" value="1"/>
</dbReference>
<dbReference type="SUPFAM" id="SSF46785">
    <property type="entry name" value="Winged helix' DNA-binding domain"/>
    <property type="match status" value="1"/>
</dbReference>
<evidence type="ECO:0000313" key="5">
    <source>
        <dbReference type="EMBL" id="EHI61914.1"/>
    </source>
</evidence>
<dbReference type="PANTHER" id="PTHR43537">
    <property type="entry name" value="TRANSCRIPTIONAL REGULATOR, GNTR FAMILY"/>
    <property type="match status" value="1"/>
</dbReference>
<evidence type="ECO:0000313" key="6">
    <source>
        <dbReference type="Proteomes" id="UP000005384"/>
    </source>
</evidence>
<evidence type="ECO:0000256" key="3">
    <source>
        <dbReference type="ARBA" id="ARBA00023163"/>
    </source>
</evidence>
<dbReference type="CDD" id="cd07377">
    <property type="entry name" value="WHTH_GntR"/>
    <property type="match status" value="1"/>
</dbReference>
<dbReference type="HOGENOM" id="CLU_017584_5_2_9"/>
<accession>G5IA25</accession>
<evidence type="ECO:0000259" key="4">
    <source>
        <dbReference type="PROSITE" id="PS50949"/>
    </source>
</evidence>
<dbReference type="RefSeq" id="WP_006778347.1">
    <property type="nucleotide sequence ID" value="NZ_CP040506.1"/>
</dbReference>
<dbReference type="PANTHER" id="PTHR43537:SF5">
    <property type="entry name" value="UXU OPERON TRANSCRIPTIONAL REGULATOR"/>
    <property type="match status" value="1"/>
</dbReference>
<sequence>MAKTNQTTIVYENLKKRIEQGLYSPAESLPEIELASEYNVSRNTIKKALLMLEKDAFVTIEQNKGAKVRSYSKVEVVEYLELREELEGFIVRLAVPCFDSRHIKQLDSLLEEMAEHRRQSDLMAYSACNQRFHDIIYDVCPNWTAVDVTVRLKKQMKKYNSKTILIPGRGDNSFQEHKAIVDAIKEKDSALAESCIRTHIRNVRNTFEEYYSLLF</sequence>
<keyword evidence="3" id="KW-0804">Transcription</keyword>
<comment type="caution">
    <text evidence="5">The sequence shown here is derived from an EMBL/GenBank/DDBJ whole genome shotgun (WGS) entry which is preliminary data.</text>
</comment>
<organism evidence="5 6">
    <name type="scientific">Hungatella hathewayi WAL-18680</name>
    <dbReference type="NCBI Taxonomy" id="742737"/>
    <lineage>
        <taxon>Bacteria</taxon>
        <taxon>Bacillati</taxon>
        <taxon>Bacillota</taxon>
        <taxon>Clostridia</taxon>
        <taxon>Lachnospirales</taxon>
        <taxon>Lachnospiraceae</taxon>
        <taxon>Hungatella</taxon>
    </lineage>
</organism>
<dbReference type="Pfam" id="PF07729">
    <property type="entry name" value="FCD"/>
    <property type="match status" value="1"/>
</dbReference>
<dbReference type="Pfam" id="PF00392">
    <property type="entry name" value="GntR"/>
    <property type="match status" value="1"/>
</dbReference>
<keyword evidence="6" id="KW-1185">Reference proteome</keyword>
<dbReference type="InterPro" id="IPR036390">
    <property type="entry name" value="WH_DNA-bd_sf"/>
</dbReference>
<dbReference type="SUPFAM" id="SSF48008">
    <property type="entry name" value="GntR ligand-binding domain-like"/>
    <property type="match status" value="1"/>
</dbReference>
<dbReference type="EMBL" id="ADLN01000001">
    <property type="protein sequence ID" value="EHI61914.1"/>
    <property type="molecule type" value="Genomic_DNA"/>
</dbReference>
<dbReference type="InterPro" id="IPR011711">
    <property type="entry name" value="GntR_C"/>
</dbReference>
<protein>
    <recommendedName>
        <fullName evidence="4">HTH gntR-type domain-containing protein</fullName>
    </recommendedName>
</protein>
<dbReference type="Gene3D" id="1.20.120.530">
    <property type="entry name" value="GntR ligand-binding domain-like"/>
    <property type="match status" value="1"/>
</dbReference>
<keyword evidence="1" id="KW-0805">Transcription regulation</keyword>
<dbReference type="GO" id="GO:0003677">
    <property type="term" value="F:DNA binding"/>
    <property type="evidence" value="ECO:0007669"/>
    <property type="project" value="UniProtKB-KW"/>
</dbReference>
<dbReference type="OrthoDB" id="162982at2"/>
<name>G5IA25_9FIRM</name>
<dbReference type="InterPro" id="IPR000524">
    <property type="entry name" value="Tscrpt_reg_HTH_GntR"/>
</dbReference>
<dbReference type="Proteomes" id="UP000005384">
    <property type="component" value="Unassembled WGS sequence"/>
</dbReference>
<gene>
    <name evidence="5" type="ORF">HMPREF9473_00365</name>
</gene>
<evidence type="ECO:0000256" key="2">
    <source>
        <dbReference type="ARBA" id="ARBA00023125"/>
    </source>
</evidence>
<dbReference type="GO" id="GO:0003700">
    <property type="term" value="F:DNA-binding transcription factor activity"/>
    <property type="evidence" value="ECO:0007669"/>
    <property type="project" value="InterPro"/>
</dbReference>
<dbReference type="InterPro" id="IPR036388">
    <property type="entry name" value="WH-like_DNA-bd_sf"/>
</dbReference>
<dbReference type="InterPro" id="IPR008920">
    <property type="entry name" value="TF_FadR/GntR_C"/>
</dbReference>
<evidence type="ECO:0000256" key="1">
    <source>
        <dbReference type="ARBA" id="ARBA00023015"/>
    </source>
</evidence>
<proteinExistence type="predicted"/>
<dbReference type="SMART" id="SM00895">
    <property type="entry name" value="FCD"/>
    <property type="match status" value="1"/>
</dbReference>
<keyword evidence="2" id="KW-0238">DNA-binding</keyword>
<dbReference type="AlphaFoldDB" id="G5IA25"/>
<feature type="domain" description="HTH gntR-type" evidence="4">
    <location>
        <begin position="4"/>
        <end position="71"/>
    </location>
</feature>
<dbReference type="SMART" id="SM00345">
    <property type="entry name" value="HTH_GNTR"/>
    <property type="match status" value="1"/>
</dbReference>